<accession>A0A069SC08</accession>
<comment type="caution">
    <text evidence="1">The sequence shown here is derived from an EMBL/GenBank/DDBJ whole genome shotgun (WGS) entry which is preliminary data.</text>
</comment>
<dbReference type="EMBL" id="JNHM01000148">
    <property type="protein sequence ID" value="KDS45058.1"/>
    <property type="molecule type" value="Genomic_DNA"/>
</dbReference>
<dbReference type="Proteomes" id="UP000027661">
    <property type="component" value="Unassembled WGS sequence"/>
</dbReference>
<gene>
    <name evidence="1" type="ORF">M099_4052</name>
</gene>
<protein>
    <submittedName>
        <fullName evidence="1">Uncharacterized protein</fullName>
    </submittedName>
</protein>
<reference evidence="1 2" key="1">
    <citation type="submission" date="2014-04" db="EMBL/GenBank/DDBJ databases">
        <authorList>
            <person name="Sears C."/>
            <person name="Carroll K."/>
            <person name="Sack B.R."/>
            <person name="Qadri F."/>
            <person name="Myers L.L."/>
            <person name="Chung G.-T."/>
            <person name="Escheverria P."/>
            <person name="Fraser C.M."/>
            <person name="Sadzewicz L."/>
            <person name="Shefchek K.A."/>
            <person name="Tallon L."/>
            <person name="Das S.P."/>
            <person name="Daugherty S."/>
            <person name="Mongodin E.F."/>
        </authorList>
    </citation>
    <scope>NUCLEOTIDE SEQUENCE [LARGE SCALE GENOMIC DNA]</scope>
    <source>
        <strain evidence="1 2">3975 RP4</strain>
    </source>
</reference>
<evidence type="ECO:0000313" key="1">
    <source>
        <dbReference type="EMBL" id="KDS45058.1"/>
    </source>
</evidence>
<organism evidence="1 2">
    <name type="scientific">Phocaeicola vulgatus str. 3975 RP4</name>
    <dbReference type="NCBI Taxonomy" id="1339352"/>
    <lineage>
        <taxon>Bacteria</taxon>
        <taxon>Pseudomonadati</taxon>
        <taxon>Bacteroidota</taxon>
        <taxon>Bacteroidia</taxon>
        <taxon>Bacteroidales</taxon>
        <taxon>Bacteroidaceae</taxon>
        <taxon>Phocaeicola</taxon>
    </lineage>
</organism>
<name>A0A069SC08_PHOVU</name>
<evidence type="ECO:0000313" key="2">
    <source>
        <dbReference type="Proteomes" id="UP000027661"/>
    </source>
</evidence>
<dbReference type="AlphaFoldDB" id="A0A069SC08"/>
<sequence length="37" mass="4205">MGLKFGINKSGVFLQRKRVVPMRFQGSQGSRLTYAVF</sequence>
<proteinExistence type="predicted"/>